<evidence type="ECO:0000256" key="3">
    <source>
        <dbReference type="ARBA" id="ARBA00022679"/>
    </source>
</evidence>
<keyword evidence="4" id="KW-0547">Nucleotide-binding</keyword>
<dbReference type="AlphaFoldDB" id="A0A813XR00"/>
<evidence type="ECO:0000256" key="5">
    <source>
        <dbReference type="ARBA" id="ARBA00022777"/>
    </source>
</evidence>
<keyword evidence="5" id="KW-0418">Kinase</keyword>
<dbReference type="InterPro" id="IPR052468">
    <property type="entry name" value="Dual_spec_MAPK_kinase"/>
</dbReference>
<comment type="catalytic activity">
    <reaction evidence="9">
        <text>L-threonyl-[protein] + ATP = O-phospho-L-threonyl-[protein] + ADP + H(+)</text>
        <dbReference type="Rhea" id="RHEA:46608"/>
        <dbReference type="Rhea" id="RHEA-COMP:11060"/>
        <dbReference type="Rhea" id="RHEA-COMP:11605"/>
        <dbReference type="ChEBI" id="CHEBI:15378"/>
        <dbReference type="ChEBI" id="CHEBI:30013"/>
        <dbReference type="ChEBI" id="CHEBI:30616"/>
        <dbReference type="ChEBI" id="CHEBI:61977"/>
        <dbReference type="ChEBI" id="CHEBI:456216"/>
        <dbReference type="EC" id="2.7.12.2"/>
    </reaction>
</comment>
<comment type="caution">
    <text evidence="11">The sequence shown here is derived from an EMBL/GenBank/DDBJ whole genome shotgun (WGS) entry which is preliminary data.</text>
</comment>
<evidence type="ECO:0000256" key="7">
    <source>
        <dbReference type="ARBA" id="ARBA00023137"/>
    </source>
</evidence>
<evidence type="ECO:0000313" key="11">
    <source>
        <dbReference type="EMBL" id="CAF0868807.1"/>
    </source>
</evidence>
<reference evidence="11" key="1">
    <citation type="submission" date="2021-02" db="EMBL/GenBank/DDBJ databases">
        <authorList>
            <person name="Nowell W R."/>
        </authorList>
    </citation>
    <scope>NUCLEOTIDE SEQUENCE</scope>
</reference>
<keyword evidence="1" id="KW-0723">Serine/threonine-protein kinase</keyword>
<dbReference type="GO" id="GO:0006950">
    <property type="term" value="P:response to stress"/>
    <property type="evidence" value="ECO:0007669"/>
    <property type="project" value="UniProtKB-ARBA"/>
</dbReference>
<dbReference type="EMBL" id="CAJNOE010000077">
    <property type="protein sequence ID" value="CAF0868807.1"/>
    <property type="molecule type" value="Genomic_DNA"/>
</dbReference>
<sequence length="104" mass="12075">MLDKILLSRDNYIELATNTHPYANGKTDFDIMARIVEENSPQLPSDVFFSDIFRSFVDTCLIKNYQDRPKYGKLMEQPFFIHSTEQSVDVANWYRTVTSAASQK</sequence>
<dbReference type="GO" id="GO:0004713">
    <property type="term" value="F:protein tyrosine kinase activity"/>
    <property type="evidence" value="ECO:0007669"/>
    <property type="project" value="UniProtKB-KW"/>
</dbReference>
<dbReference type="PANTHER" id="PTHR47238">
    <property type="entry name" value="MITOGEN-ACTIVATED PROTEIN KINASE KINASE 5"/>
    <property type="match status" value="1"/>
</dbReference>
<keyword evidence="7" id="KW-0829">Tyrosine-protein kinase</keyword>
<dbReference type="SUPFAM" id="SSF56112">
    <property type="entry name" value="Protein kinase-like (PK-like)"/>
    <property type="match status" value="1"/>
</dbReference>
<evidence type="ECO:0000256" key="8">
    <source>
        <dbReference type="ARBA" id="ARBA00049014"/>
    </source>
</evidence>
<evidence type="ECO:0000256" key="10">
    <source>
        <dbReference type="ARBA" id="ARBA00051693"/>
    </source>
</evidence>
<dbReference type="GO" id="GO:0005524">
    <property type="term" value="F:ATP binding"/>
    <property type="evidence" value="ECO:0007669"/>
    <property type="project" value="UniProtKB-KW"/>
</dbReference>
<evidence type="ECO:0000256" key="4">
    <source>
        <dbReference type="ARBA" id="ARBA00022741"/>
    </source>
</evidence>
<comment type="catalytic activity">
    <reaction evidence="8">
        <text>L-seryl-[protein] + ATP = O-phospho-L-seryl-[protein] + ADP + H(+)</text>
        <dbReference type="Rhea" id="RHEA:17989"/>
        <dbReference type="Rhea" id="RHEA-COMP:9863"/>
        <dbReference type="Rhea" id="RHEA-COMP:11604"/>
        <dbReference type="ChEBI" id="CHEBI:15378"/>
        <dbReference type="ChEBI" id="CHEBI:29999"/>
        <dbReference type="ChEBI" id="CHEBI:30616"/>
        <dbReference type="ChEBI" id="CHEBI:83421"/>
        <dbReference type="ChEBI" id="CHEBI:456216"/>
        <dbReference type="EC" id="2.7.12.2"/>
    </reaction>
</comment>
<name>A0A813XR00_9BILA</name>
<dbReference type="GO" id="GO:0004708">
    <property type="term" value="F:MAP kinase kinase activity"/>
    <property type="evidence" value="ECO:0007669"/>
    <property type="project" value="UniProtKB-EC"/>
</dbReference>
<dbReference type="Proteomes" id="UP000663860">
    <property type="component" value="Unassembled WGS sequence"/>
</dbReference>
<proteinExistence type="predicted"/>
<dbReference type="PANTHER" id="PTHR47238:SF2">
    <property type="entry name" value="DUAL SPECIFICITY MITOGEN-ACTIVATED PROTEIN KINASE KINASE HEMIPTEROUS"/>
    <property type="match status" value="1"/>
</dbReference>
<evidence type="ECO:0000256" key="9">
    <source>
        <dbReference type="ARBA" id="ARBA00049299"/>
    </source>
</evidence>
<dbReference type="InterPro" id="IPR011009">
    <property type="entry name" value="Kinase-like_dom_sf"/>
</dbReference>
<accession>A0A813XR00</accession>
<gene>
    <name evidence="11" type="ORF">IZO911_LOCUS10540</name>
</gene>
<evidence type="ECO:0000313" key="12">
    <source>
        <dbReference type="Proteomes" id="UP000663860"/>
    </source>
</evidence>
<evidence type="ECO:0000256" key="2">
    <source>
        <dbReference type="ARBA" id="ARBA00022553"/>
    </source>
</evidence>
<evidence type="ECO:0000256" key="1">
    <source>
        <dbReference type="ARBA" id="ARBA00022527"/>
    </source>
</evidence>
<keyword evidence="2" id="KW-0597">Phosphoprotein</keyword>
<evidence type="ECO:0000256" key="6">
    <source>
        <dbReference type="ARBA" id="ARBA00022840"/>
    </source>
</evidence>
<comment type="catalytic activity">
    <reaction evidence="10">
        <text>L-tyrosyl-[protein] + ATP = O-phospho-L-tyrosyl-[protein] + ADP + H(+)</text>
        <dbReference type="Rhea" id="RHEA:10596"/>
        <dbReference type="Rhea" id="RHEA-COMP:10136"/>
        <dbReference type="Rhea" id="RHEA-COMP:20101"/>
        <dbReference type="ChEBI" id="CHEBI:15378"/>
        <dbReference type="ChEBI" id="CHEBI:30616"/>
        <dbReference type="ChEBI" id="CHEBI:46858"/>
        <dbReference type="ChEBI" id="CHEBI:61978"/>
        <dbReference type="ChEBI" id="CHEBI:456216"/>
        <dbReference type="EC" id="2.7.12.2"/>
    </reaction>
</comment>
<protein>
    <submittedName>
        <fullName evidence="11">Uncharacterized protein</fullName>
    </submittedName>
</protein>
<organism evidence="11 12">
    <name type="scientific">Adineta steineri</name>
    <dbReference type="NCBI Taxonomy" id="433720"/>
    <lineage>
        <taxon>Eukaryota</taxon>
        <taxon>Metazoa</taxon>
        <taxon>Spiralia</taxon>
        <taxon>Gnathifera</taxon>
        <taxon>Rotifera</taxon>
        <taxon>Eurotatoria</taxon>
        <taxon>Bdelloidea</taxon>
        <taxon>Adinetida</taxon>
        <taxon>Adinetidae</taxon>
        <taxon>Adineta</taxon>
    </lineage>
</organism>
<dbReference type="GO" id="GO:0004674">
    <property type="term" value="F:protein serine/threonine kinase activity"/>
    <property type="evidence" value="ECO:0007669"/>
    <property type="project" value="UniProtKB-KW"/>
</dbReference>
<dbReference type="Gene3D" id="1.10.510.10">
    <property type="entry name" value="Transferase(Phosphotransferase) domain 1"/>
    <property type="match status" value="1"/>
</dbReference>
<keyword evidence="6" id="KW-0067">ATP-binding</keyword>
<keyword evidence="3" id="KW-0808">Transferase</keyword>